<dbReference type="PANTHER" id="PTHR38463:SF1">
    <property type="entry name" value="STRESS RESPONSE PROTEIN YSNF"/>
    <property type="match status" value="1"/>
</dbReference>
<dbReference type="Pfam" id="PF09557">
    <property type="entry name" value="DUF2382"/>
    <property type="match status" value="1"/>
</dbReference>
<gene>
    <name evidence="3" type="ORF">SAMN05445060_3548</name>
</gene>
<dbReference type="InterPro" id="IPR052967">
    <property type="entry name" value="Stress_Response_Assoc"/>
</dbReference>
<feature type="domain" description="DUF2382" evidence="2">
    <location>
        <begin position="39"/>
        <end position="155"/>
    </location>
</feature>
<sequence>MVDEELPDDGETYGGSETYGRHAARSRPPTSTAPGDATLVRSEERLTVGVQRHPSATARLEKYLVTEEQTVTVSVRREEVRVVWDQPAAADAAVSTTAPPGRGNHPDQADSVVLHAEQVRVTTEWVPVERARLRVVQVADTETVSAPVRSERIEVDEQPGGTAVTDS</sequence>
<dbReference type="PANTHER" id="PTHR38463">
    <property type="entry name" value="STRESS RESPONSE PROTEIN YSNF"/>
    <property type="match status" value="1"/>
</dbReference>
<feature type="compositionally biased region" description="Low complexity" evidence="1">
    <location>
        <begin position="89"/>
        <end position="100"/>
    </location>
</feature>
<evidence type="ECO:0000256" key="1">
    <source>
        <dbReference type="SAM" id="MobiDB-lite"/>
    </source>
</evidence>
<reference evidence="3 4" key="1">
    <citation type="submission" date="2017-01" db="EMBL/GenBank/DDBJ databases">
        <authorList>
            <person name="Mah S.A."/>
            <person name="Swanson W.J."/>
            <person name="Moy G.W."/>
            <person name="Vacquier V.D."/>
        </authorList>
    </citation>
    <scope>NUCLEOTIDE SEQUENCE [LARGE SCALE GENOMIC DNA]</scope>
    <source>
        <strain evidence="3 4">CPCC 203464</strain>
    </source>
</reference>
<organism evidence="3 4">
    <name type="scientific">Williamsia sterculiae</name>
    <dbReference type="NCBI Taxonomy" id="1344003"/>
    <lineage>
        <taxon>Bacteria</taxon>
        <taxon>Bacillati</taxon>
        <taxon>Actinomycetota</taxon>
        <taxon>Actinomycetes</taxon>
        <taxon>Mycobacteriales</taxon>
        <taxon>Nocardiaceae</taxon>
        <taxon>Williamsia</taxon>
    </lineage>
</organism>
<feature type="region of interest" description="Disordered" evidence="1">
    <location>
        <begin position="1"/>
        <end position="40"/>
    </location>
</feature>
<dbReference type="Proteomes" id="UP000186218">
    <property type="component" value="Unassembled WGS sequence"/>
</dbReference>
<evidence type="ECO:0000313" key="3">
    <source>
        <dbReference type="EMBL" id="SIS20139.1"/>
    </source>
</evidence>
<proteinExistence type="predicted"/>
<name>A0A1N7H5L4_9NOCA</name>
<dbReference type="EMBL" id="FTNT01000012">
    <property type="protein sequence ID" value="SIS20139.1"/>
    <property type="molecule type" value="Genomic_DNA"/>
</dbReference>
<feature type="region of interest" description="Disordered" evidence="1">
    <location>
        <begin position="89"/>
        <end position="108"/>
    </location>
</feature>
<dbReference type="AlphaFoldDB" id="A0A1N7H5L4"/>
<evidence type="ECO:0000259" key="2">
    <source>
        <dbReference type="Pfam" id="PF09557"/>
    </source>
</evidence>
<dbReference type="RefSeq" id="WP_076482282.1">
    <property type="nucleotide sequence ID" value="NZ_FTNT01000012.1"/>
</dbReference>
<dbReference type="OrthoDB" id="3712018at2"/>
<protein>
    <recommendedName>
        <fullName evidence="2">DUF2382 domain-containing protein</fullName>
    </recommendedName>
</protein>
<keyword evidence="4" id="KW-1185">Reference proteome</keyword>
<dbReference type="InterPro" id="IPR019060">
    <property type="entry name" value="DUF2382"/>
</dbReference>
<accession>A0A1N7H5L4</accession>
<evidence type="ECO:0000313" key="4">
    <source>
        <dbReference type="Proteomes" id="UP000186218"/>
    </source>
</evidence>
<dbReference type="STRING" id="1344003.SAMN05445060_3548"/>
<feature type="compositionally biased region" description="Acidic residues" evidence="1">
    <location>
        <begin position="1"/>
        <end position="11"/>
    </location>
</feature>